<comment type="catalytic activity">
    <reaction evidence="5">
        <text>Hydrolysis of (1-&gt;4)-alpha-D-glucosidic linkages in polysaccharides so as to remove successive maltose units from the non-reducing ends of the chains.</text>
        <dbReference type="EC" id="3.2.1.2"/>
    </reaction>
</comment>
<feature type="active site" description="Proton donor" evidence="4">
    <location>
        <position position="242"/>
    </location>
</feature>
<dbReference type="PANTHER" id="PTHR31352:SF7">
    <property type="entry name" value="BETA-AMYLASE"/>
    <property type="match status" value="1"/>
</dbReference>
<evidence type="ECO:0000256" key="5">
    <source>
        <dbReference type="RuleBase" id="RU000509"/>
    </source>
</evidence>
<comment type="caution">
    <text evidence="7">The sequence shown here is derived from an EMBL/GenBank/DDBJ whole genome shotgun (WGS) entry which is preliminary data.</text>
</comment>
<keyword evidence="5" id="KW-0326">Glycosidase</keyword>
<keyword evidence="6" id="KW-0812">Transmembrane</keyword>
<name>A0A199W5P7_ANACO</name>
<dbReference type="SUPFAM" id="SSF51445">
    <property type="entry name" value="(Trans)glycosidases"/>
    <property type="match status" value="1"/>
</dbReference>
<keyword evidence="2 5" id="KW-0119">Carbohydrate metabolism</keyword>
<evidence type="ECO:0000256" key="2">
    <source>
        <dbReference type="ARBA" id="ARBA00023277"/>
    </source>
</evidence>
<dbReference type="PANTHER" id="PTHR31352">
    <property type="entry name" value="BETA-AMYLASE 1, CHLOROPLASTIC"/>
    <property type="match status" value="1"/>
</dbReference>
<keyword evidence="6" id="KW-0472">Membrane</keyword>
<dbReference type="InterPro" id="IPR001554">
    <property type="entry name" value="Glyco_hydro_14"/>
</dbReference>
<dbReference type="GO" id="GO:0016161">
    <property type="term" value="F:beta-amylase activity"/>
    <property type="evidence" value="ECO:0007669"/>
    <property type="project" value="UniProtKB-EC"/>
</dbReference>
<accession>A0A199W5P7</accession>
<dbReference type="GO" id="GO:0000272">
    <property type="term" value="P:polysaccharide catabolic process"/>
    <property type="evidence" value="ECO:0007669"/>
    <property type="project" value="UniProtKB-KW"/>
</dbReference>
<keyword evidence="6" id="KW-1133">Transmembrane helix</keyword>
<gene>
    <name evidence="7" type="ORF">ACMD2_05458</name>
</gene>
<evidence type="ECO:0000313" key="7">
    <source>
        <dbReference type="EMBL" id="OAY84230.1"/>
    </source>
</evidence>
<dbReference type="EC" id="3.2.1.2" evidence="5"/>
<reference evidence="7 8" key="1">
    <citation type="journal article" date="2016" name="DNA Res.">
        <title>The draft genome of MD-2 pineapple using hybrid error correction of long reads.</title>
        <authorList>
            <person name="Redwan R.M."/>
            <person name="Saidin A."/>
            <person name="Kumar S.V."/>
        </authorList>
    </citation>
    <scope>NUCLEOTIDE SEQUENCE [LARGE SCALE GENOMIC DNA]</scope>
    <source>
        <strain evidence="8">cv. MD2</strain>
        <tissue evidence="7">Leaf</tissue>
    </source>
</reference>
<evidence type="ECO:0000256" key="4">
    <source>
        <dbReference type="PIRSR" id="PIRSR601554-1"/>
    </source>
</evidence>
<sequence length="533" mass="59593">MAAISAPPPPPSTAAAARARAQPQRVPGGLLLVLVVVVVVLLLLFLLLIGRGRRDRARAAAAPAVGEWGGGLRGAPRRRRRGRGRVARRRAMAASFAALASAGVEGVAVECWWGIVERDGPRVYDWSGYLELVALAQRHGLKVRAIMGFHSCGAHPGDPFWIPLPKWVLEEMEKEPNLAYSDRFRRRNKEYISLGCDTLPVLQGRSPIQAYSDFMRSFRDTFKDFLGSIVTEVQVGMGPGGELRYPSCPTEKLMETTSEPELGEFQCYDKYMLASLSASAQRVGMHEWGDRGPPETSHLKENTEETDFFRSEDGSWNTPYGRFFLEWYSGMLLLHGERLCIAANSIFWGTGVSICAKIAGIHWHYATASHPSELTAGYYNTLVRDGYLPIARLLAQYNMTICCTCFDLRDPEDRINRKSSPEGFLRQLVAAARAYNLPLTGENSLTKLDDNSVNQVIKSSRLYSSGAHESSLSFNYVRMNKNLFEPQTWNRFTKFVRQMSDSRTFQAKLDFRNTSFLSSLSSVEETGRLLIHA</sequence>
<evidence type="ECO:0000256" key="3">
    <source>
        <dbReference type="ARBA" id="ARBA00023326"/>
    </source>
</evidence>
<dbReference type="Pfam" id="PF01373">
    <property type="entry name" value="Glyco_hydro_14"/>
    <property type="match status" value="1"/>
</dbReference>
<dbReference type="Gene3D" id="3.20.20.80">
    <property type="entry name" value="Glycosidases"/>
    <property type="match status" value="1"/>
</dbReference>
<dbReference type="EMBL" id="LSRQ01000244">
    <property type="protein sequence ID" value="OAY84230.1"/>
    <property type="molecule type" value="Genomic_DNA"/>
</dbReference>
<organism evidence="7 8">
    <name type="scientific">Ananas comosus</name>
    <name type="common">Pineapple</name>
    <name type="synonym">Ananas ananas</name>
    <dbReference type="NCBI Taxonomy" id="4615"/>
    <lineage>
        <taxon>Eukaryota</taxon>
        <taxon>Viridiplantae</taxon>
        <taxon>Streptophyta</taxon>
        <taxon>Embryophyta</taxon>
        <taxon>Tracheophyta</taxon>
        <taxon>Spermatophyta</taxon>
        <taxon>Magnoliopsida</taxon>
        <taxon>Liliopsida</taxon>
        <taxon>Poales</taxon>
        <taxon>Bromeliaceae</taxon>
        <taxon>Bromelioideae</taxon>
        <taxon>Ananas</taxon>
    </lineage>
</organism>
<comment type="similarity">
    <text evidence="1 5">Belongs to the glycosyl hydrolase 14 family.</text>
</comment>
<feature type="active site" description="Proton acceptor" evidence="4">
    <location>
        <position position="442"/>
    </location>
</feature>
<feature type="transmembrane region" description="Helical" evidence="6">
    <location>
        <begin position="91"/>
        <end position="115"/>
    </location>
</feature>
<dbReference type="Proteomes" id="UP000092600">
    <property type="component" value="Unassembled WGS sequence"/>
</dbReference>
<keyword evidence="5" id="KW-0378">Hydrolase</keyword>
<keyword evidence="3 5" id="KW-0624">Polysaccharide degradation</keyword>
<dbReference type="STRING" id="4615.A0A199W5P7"/>
<evidence type="ECO:0000313" key="8">
    <source>
        <dbReference type="Proteomes" id="UP000092600"/>
    </source>
</evidence>
<dbReference type="InterPro" id="IPR017853">
    <property type="entry name" value="GH"/>
</dbReference>
<dbReference type="AlphaFoldDB" id="A0A199W5P7"/>
<proteinExistence type="inferred from homology"/>
<dbReference type="PRINTS" id="PR00750">
    <property type="entry name" value="BETAAMYLASE"/>
</dbReference>
<protein>
    <recommendedName>
        <fullName evidence="5">Beta-amylase</fullName>
        <ecNumber evidence="5">3.2.1.2</ecNumber>
    </recommendedName>
</protein>
<evidence type="ECO:0000256" key="1">
    <source>
        <dbReference type="ARBA" id="ARBA00005652"/>
    </source>
</evidence>
<evidence type="ECO:0000256" key="6">
    <source>
        <dbReference type="SAM" id="Phobius"/>
    </source>
</evidence>
<feature type="transmembrane region" description="Helical" evidence="6">
    <location>
        <begin position="30"/>
        <end position="49"/>
    </location>
</feature>